<evidence type="ECO:0000313" key="9">
    <source>
        <dbReference type="Proteomes" id="UP001381693"/>
    </source>
</evidence>
<accession>A0AAN9A253</accession>
<dbReference type="InterPro" id="IPR017981">
    <property type="entry name" value="GPCR_2-like_7TM"/>
</dbReference>
<evidence type="ECO:0000256" key="3">
    <source>
        <dbReference type="ARBA" id="ARBA00022989"/>
    </source>
</evidence>
<feature type="signal peptide" evidence="6">
    <location>
        <begin position="1"/>
        <end position="18"/>
    </location>
</feature>
<organism evidence="8 9">
    <name type="scientific">Halocaridina rubra</name>
    <name type="common">Hawaiian red shrimp</name>
    <dbReference type="NCBI Taxonomy" id="373956"/>
    <lineage>
        <taxon>Eukaryota</taxon>
        <taxon>Metazoa</taxon>
        <taxon>Ecdysozoa</taxon>
        <taxon>Arthropoda</taxon>
        <taxon>Crustacea</taxon>
        <taxon>Multicrustacea</taxon>
        <taxon>Malacostraca</taxon>
        <taxon>Eumalacostraca</taxon>
        <taxon>Eucarida</taxon>
        <taxon>Decapoda</taxon>
        <taxon>Pleocyemata</taxon>
        <taxon>Caridea</taxon>
        <taxon>Atyoidea</taxon>
        <taxon>Atyidae</taxon>
        <taxon>Halocaridina</taxon>
    </lineage>
</organism>
<keyword evidence="4 5" id="KW-0472">Membrane</keyword>
<sequence>MLVLKATLLNAIVVLSLALEYSELRILKDCHVYDSCETNDTATYNFRNCECDALCPLYADCCLDSKYYSEYDQRTRFGDDECVSLKRDRDVYMKKTCPKGWEDSEVEKLCQKGSPESSQGQHDPVGNLPVTSKYSNITYANYYCAVCNNDSQALNMWDTGWECNDIPGEIKDFKAYAKENLVYKDEKWGVLLHNDNGDNIIINCTVYPKIPEILKSSVRNCTKMIHSCSGSWTDMAVEKTCRSYSSPVKDSNNTIYRNIHCAICNYLTVHETFCYSYGLEPRFQLGDFDFTILFDIGDSSGSNIVGSVSPCERTEIWDPFFRKCRSVVCPKPSQVYRWNKCIEASDVNTTLSTKPSMTSLPSTVEDNLTTTPSDDTGNAIIFPTDNDNNGIIFPTDSNNSSTITGTAVASNVSSEFLACHKIHLSNDEFSIFGNGTVYVYNYSKLYEPDEYQLDKNGVYVCTPVVAGEKFSPVIAWVSLVGMGVSCICMTCHLVAFLLVPELRNISGKNIASLCLSLLVSNATFIINMFVDPNAVACLVLAAAMYFFFLSSFCWMNVTAFDIWYTFRLTKTELRVTGGNQWRKFLAYSLYSWVLPGVAVASVIVIDTVRPESIPKDFLPYLGERWCWFGHRKALLVFFALPMTILIILNCAFFISTARIITETTLASANNTSSSHHKSKYKIHLRLAVLMGFTWLSGTLAGYLQLEALWYVFVVLTTLQGAFIFIAFTCRRKVWRVM</sequence>
<comment type="caution">
    <text evidence="8">The sequence shown here is derived from an EMBL/GenBank/DDBJ whole genome shotgun (WGS) entry which is preliminary data.</text>
</comment>
<dbReference type="InterPro" id="IPR053231">
    <property type="entry name" value="GPCR_LN-TM7"/>
</dbReference>
<feature type="chain" id="PRO_5042879327" description="G-protein coupled receptors family 2 profile 2 domain-containing protein" evidence="6">
    <location>
        <begin position="19"/>
        <end position="737"/>
    </location>
</feature>
<feature type="transmembrane region" description="Helical" evidence="5">
    <location>
        <begin position="709"/>
        <end position="729"/>
    </location>
</feature>
<feature type="non-terminal residue" evidence="8">
    <location>
        <position position="737"/>
    </location>
</feature>
<feature type="transmembrane region" description="Helical" evidence="5">
    <location>
        <begin position="473"/>
        <end position="498"/>
    </location>
</feature>
<protein>
    <recommendedName>
        <fullName evidence="7">G-protein coupled receptors family 2 profile 2 domain-containing protein</fullName>
    </recommendedName>
</protein>
<feature type="transmembrane region" description="Helical" evidence="5">
    <location>
        <begin position="584"/>
        <end position="605"/>
    </location>
</feature>
<dbReference type="InterPro" id="IPR000832">
    <property type="entry name" value="GPCR_2_secretin-like"/>
</dbReference>
<gene>
    <name evidence="8" type="ORF">SK128_007533</name>
</gene>
<reference evidence="8 9" key="1">
    <citation type="submission" date="2023-11" db="EMBL/GenBank/DDBJ databases">
        <title>Halocaridina rubra genome assembly.</title>
        <authorList>
            <person name="Smith C."/>
        </authorList>
    </citation>
    <scope>NUCLEOTIDE SEQUENCE [LARGE SCALE GENOMIC DNA]</scope>
    <source>
        <strain evidence="8">EP-1</strain>
        <tissue evidence="8">Whole</tissue>
    </source>
</reference>
<feature type="transmembrane region" description="Helical" evidence="5">
    <location>
        <begin position="682"/>
        <end position="703"/>
    </location>
</feature>
<comment type="subcellular location">
    <subcellularLocation>
        <location evidence="1">Membrane</location>
        <topology evidence="1">Multi-pass membrane protein</topology>
    </subcellularLocation>
</comment>
<dbReference type="Proteomes" id="UP001381693">
    <property type="component" value="Unassembled WGS sequence"/>
</dbReference>
<feature type="domain" description="G-protein coupled receptors family 2 profile 2" evidence="7">
    <location>
        <begin position="474"/>
        <end position="731"/>
    </location>
</feature>
<feature type="transmembrane region" description="Helical" evidence="5">
    <location>
        <begin position="510"/>
        <end position="530"/>
    </location>
</feature>
<keyword evidence="3 5" id="KW-1133">Transmembrane helix</keyword>
<dbReference type="GO" id="GO:0007166">
    <property type="term" value="P:cell surface receptor signaling pathway"/>
    <property type="evidence" value="ECO:0007669"/>
    <property type="project" value="InterPro"/>
</dbReference>
<feature type="transmembrane region" description="Helical" evidence="5">
    <location>
        <begin position="542"/>
        <end position="564"/>
    </location>
</feature>
<evidence type="ECO:0000256" key="1">
    <source>
        <dbReference type="ARBA" id="ARBA00004141"/>
    </source>
</evidence>
<proteinExistence type="predicted"/>
<dbReference type="AlphaFoldDB" id="A0AAN9A253"/>
<keyword evidence="9" id="KW-1185">Reference proteome</keyword>
<dbReference type="Pfam" id="PF00002">
    <property type="entry name" value="7tm_2"/>
    <property type="match status" value="1"/>
</dbReference>
<feature type="transmembrane region" description="Helical" evidence="5">
    <location>
        <begin position="634"/>
        <end position="661"/>
    </location>
</feature>
<evidence type="ECO:0000256" key="2">
    <source>
        <dbReference type="ARBA" id="ARBA00022692"/>
    </source>
</evidence>
<dbReference type="GO" id="GO:0004930">
    <property type="term" value="F:G protein-coupled receptor activity"/>
    <property type="evidence" value="ECO:0007669"/>
    <property type="project" value="InterPro"/>
</dbReference>
<evidence type="ECO:0000313" key="8">
    <source>
        <dbReference type="EMBL" id="KAK7069610.1"/>
    </source>
</evidence>
<dbReference type="PANTHER" id="PTHR45902">
    <property type="entry name" value="LATROPHILIN RECEPTOR-LIKE PROTEIN A"/>
    <property type="match status" value="1"/>
</dbReference>
<name>A0AAN9A253_HALRR</name>
<dbReference type="PROSITE" id="PS50261">
    <property type="entry name" value="G_PROTEIN_RECEP_F2_4"/>
    <property type="match status" value="1"/>
</dbReference>
<evidence type="ECO:0000256" key="6">
    <source>
        <dbReference type="SAM" id="SignalP"/>
    </source>
</evidence>
<evidence type="ECO:0000256" key="4">
    <source>
        <dbReference type="ARBA" id="ARBA00023136"/>
    </source>
</evidence>
<dbReference type="GO" id="GO:0016020">
    <property type="term" value="C:membrane"/>
    <property type="evidence" value="ECO:0007669"/>
    <property type="project" value="UniProtKB-SubCell"/>
</dbReference>
<dbReference type="Gene3D" id="1.20.1070.10">
    <property type="entry name" value="Rhodopsin 7-helix transmembrane proteins"/>
    <property type="match status" value="1"/>
</dbReference>
<evidence type="ECO:0000256" key="5">
    <source>
        <dbReference type="SAM" id="Phobius"/>
    </source>
</evidence>
<evidence type="ECO:0000259" key="7">
    <source>
        <dbReference type="PROSITE" id="PS50261"/>
    </source>
</evidence>
<keyword evidence="6" id="KW-0732">Signal</keyword>
<dbReference type="EMBL" id="JAXCGZ010016038">
    <property type="protein sequence ID" value="KAK7069610.1"/>
    <property type="molecule type" value="Genomic_DNA"/>
</dbReference>
<keyword evidence="2 5" id="KW-0812">Transmembrane</keyword>
<dbReference type="CDD" id="cd15039">
    <property type="entry name" value="7tmB3_Methuselah-like"/>
    <property type="match status" value="1"/>
</dbReference>
<dbReference type="PANTHER" id="PTHR45902:SF5">
    <property type="entry name" value="G-PROTEIN COUPLED RECEPTORS FAMILY 2 PROFILE 2 DOMAIN-CONTAINING PROTEIN"/>
    <property type="match status" value="1"/>
</dbReference>